<dbReference type="GO" id="GO:0004523">
    <property type="term" value="F:RNA-DNA hybrid ribonuclease activity"/>
    <property type="evidence" value="ECO:0007669"/>
    <property type="project" value="InterPro"/>
</dbReference>
<dbReference type="Pfam" id="PF00075">
    <property type="entry name" value="RNase_H"/>
    <property type="match status" value="1"/>
</dbReference>
<comment type="caution">
    <text evidence="3">The sequence shown here is derived from an EMBL/GenBank/DDBJ whole genome shotgun (WGS) entry which is preliminary data.</text>
</comment>
<dbReference type="Proteomes" id="UP000499080">
    <property type="component" value="Unassembled WGS sequence"/>
</dbReference>
<dbReference type="SUPFAM" id="SSF53098">
    <property type="entry name" value="Ribonuclease H-like"/>
    <property type="match status" value="1"/>
</dbReference>
<dbReference type="InterPro" id="IPR000477">
    <property type="entry name" value="RT_dom"/>
</dbReference>
<reference evidence="3 4" key="1">
    <citation type="journal article" date="2019" name="Sci. Rep.">
        <title>Orb-weaving spider Araneus ventricosus genome elucidates the spidroin gene catalogue.</title>
        <authorList>
            <person name="Kono N."/>
            <person name="Nakamura H."/>
            <person name="Ohtoshi R."/>
            <person name="Moran D.A.P."/>
            <person name="Shinohara A."/>
            <person name="Yoshida Y."/>
            <person name="Fujiwara M."/>
            <person name="Mori M."/>
            <person name="Tomita M."/>
            <person name="Arakawa K."/>
        </authorList>
    </citation>
    <scope>NUCLEOTIDE SEQUENCE [LARGE SCALE GENOMIC DNA]</scope>
</reference>
<feature type="domain" description="Reverse transcriptase" evidence="1">
    <location>
        <begin position="1"/>
        <end position="118"/>
    </location>
</feature>
<evidence type="ECO:0000313" key="4">
    <source>
        <dbReference type="Proteomes" id="UP000499080"/>
    </source>
</evidence>
<dbReference type="InterPro" id="IPR002156">
    <property type="entry name" value="RNaseH_domain"/>
</dbReference>
<keyword evidence="4" id="KW-1185">Reference proteome</keyword>
<name>A0A4Y1ZWK8_ARAVE</name>
<accession>A0A4Y1ZWK8</accession>
<protein>
    <recommendedName>
        <fullName evidence="5">RNase H type-1 domain-containing protein</fullName>
    </recommendedName>
</protein>
<evidence type="ECO:0000259" key="2">
    <source>
        <dbReference type="PROSITE" id="PS50879"/>
    </source>
</evidence>
<dbReference type="GO" id="GO:0003676">
    <property type="term" value="F:nucleic acid binding"/>
    <property type="evidence" value="ECO:0007669"/>
    <property type="project" value="InterPro"/>
</dbReference>
<organism evidence="3 4">
    <name type="scientific">Araneus ventricosus</name>
    <name type="common">Orbweaver spider</name>
    <name type="synonym">Epeira ventricosa</name>
    <dbReference type="NCBI Taxonomy" id="182803"/>
    <lineage>
        <taxon>Eukaryota</taxon>
        <taxon>Metazoa</taxon>
        <taxon>Ecdysozoa</taxon>
        <taxon>Arthropoda</taxon>
        <taxon>Chelicerata</taxon>
        <taxon>Arachnida</taxon>
        <taxon>Araneae</taxon>
        <taxon>Araneomorphae</taxon>
        <taxon>Entelegynae</taxon>
        <taxon>Araneoidea</taxon>
        <taxon>Araneidae</taxon>
        <taxon>Araneus</taxon>
    </lineage>
</organism>
<dbReference type="EMBL" id="BGPR01154374">
    <property type="protein sequence ID" value="GBL71550.1"/>
    <property type="molecule type" value="Genomic_DNA"/>
</dbReference>
<gene>
    <name evidence="3" type="ORF">AVEN_152286_1</name>
</gene>
<dbReference type="OrthoDB" id="6433533at2759"/>
<dbReference type="PROSITE" id="PS50879">
    <property type="entry name" value="RNASE_H_1"/>
    <property type="match status" value="1"/>
</dbReference>
<dbReference type="PROSITE" id="PS50878">
    <property type="entry name" value="RT_POL"/>
    <property type="match status" value="1"/>
</dbReference>
<evidence type="ECO:0000259" key="1">
    <source>
        <dbReference type="PROSITE" id="PS50878"/>
    </source>
</evidence>
<dbReference type="InterPro" id="IPR012337">
    <property type="entry name" value="RNaseH-like_sf"/>
</dbReference>
<evidence type="ECO:0000313" key="3">
    <source>
        <dbReference type="EMBL" id="GBL71550.1"/>
    </source>
</evidence>
<dbReference type="Pfam" id="PF00078">
    <property type="entry name" value="RVT_1"/>
    <property type="match status" value="1"/>
</dbReference>
<dbReference type="CDD" id="cd09276">
    <property type="entry name" value="Rnase_HI_RT_non_LTR"/>
    <property type="match status" value="1"/>
</dbReference>
<proteinExistence type="predicted"/>
<feature type="domain" description="RNase H type-1" evidence="2">
    <location>
        <begin position="259"/>
        <end position="388"/>
    </location>
</feature>
<evidence type="ECO:0008006" key="5">
    <source>
        <dbReference type="Google" id="ProtNLM"/>
    </source>
</evidence>
<dbReference type="InterPro" id="IPR036397">
    <property type="entry name" value="RNaseH_sf"/>
</dbReference>
<dbReference type="Gene3D" id="3.30.420.10">
    <property type="entry name" value="Ribonuclease H-like superfamily/Ribonuclease H"/>
    <property type="match status" value="1"/>
</dbReference>
<sequence>KVTLLTPQGRATKDQKQGCPQGSCSGLALWNLVGNEILNQVWPYNVYIQAFVDDFVLVIEADTNKSRVEDTQSTITQFRSWCSENELAISTEKTDYILFSKMHINKKGEKAIKMQQNLKRIAGGSWGISQIHRCTLYKTIIERMLAHGSSAWCLNPTFKMKRKLSSIQRPFLLHISGAYRTTPTAALQTTLGIPPLHMQLQFEARFTSIYRLRIPLPPNITDTQLQDLETKATCWSTHPSEHLKPNQISFEDREAYIAGKDVINIFTEGSKTENGVGAAFCVLTNDIWAYQWSAKLNDNNTVFQAELTALHEAVIYASHLPNHNTSKTHVDNRASIMASSNSKSTNETARKIFKILLTNPGIKVPRVKAHAGNIGNERADQLAKDTTQHGQPYSHTKLPKPHIKGLLRKSMLEEWQTSWKNGDTGRKIYNIIPSVSLRPTNWIREDVIFFSQHGPYPAYLKRFHLSDSDFCSCGGIGTALHYATECIYTVSWHIRKPAPNFEQED</sequence>
<dbReference type="AlphaFoldDB" id="A0A4Y1ZWK8"/>
<feature type="non-terminal residue" evidence="3">
    <location>
        <position position="1"/>
    </location>
</feature>